<dbReference type="InterPro" id="IPR016032">
    <property type="entry name" value="Sig_transdc_resp-reg_C-effctor"/>
</dbReference>
<evidence type="ECO:0000313" key="5">
    <source>
        <dbReference type="EMBL" id="SMC13031.1"/>
    </source>
</evidence>
<dbReference type="SMART" id="SM00421">
    <property type="entry name" value="HTH_LUXR"/>
    <property type="match status" value="1"/>
</dbReference>
<evidence type="ECO:0000256" key="2">
    <source>
        <dbReference type="ARBA" id="ARBA00023125"/>
    </source>
</evidence>
<dbReference type="InterPro" id="IPR000792">
    <property type="entry name" value="Tscrpt_reg_LuxR_C"/>
</dbReference>
<accession>A0A1X7BTP6</accession>
<dbReference type="RefSeq" id="WP_085800985.1">
    <property type="nucleotide sequence ID" value="NZ_FWXB01000011.1"/>
</dbReference>
<evidence type="ECO:0000256" key="3">
    <source>
        <dbReference type="ARBA" id="ARBA00023163"/>
    </source>
</evidence>
<keyword evidence="1" id="KW-0805">Transcription regulation</keyword>
<reference evidence="5 6" key="1">
    <citation type="submission" date="2017-03" db="EMBL/GenBank/DDBJ databases">
        <authorList>
            <person name="Afonso C.L."/>
            <person name="Miller P.J."/>
            <person name="Scott M.A."/>
            <person name="Spackman E."/>
            <person name="Goraichik I."/>
            <person name="Dimitrov K.M."/>
            <person name="Suarez D.L."/>
            <person name="Swayne D.E."/>
        </authorList>
    </citation>
    <scope>NUCLEOTIDE SEQUENCE [LARGE SCALE GENOMIC DNA]</scope>
    <source>
        <strain evidence="5 6">CECT 7745</strain>
    </source>
</reference>
<dbReference type="InterPro" id="IPR005143">
    <property type="entry name" value="TF_LuxR_autoind-bd_dom"/>
</dbReference>
<dbReference type="OrthoDB" id="7763579at2"/>
<dbReference type="Gene3D" id="3.30.450.80">
    <property type="entry name" value="Transcription factor LuxR-like, autoinducer-binding domain"/>
    <property type="match status" value="1"/>
</dbReference>
<dbReference type="SUPFAM" id="SSF75516">
    <property type="entry name" value="Pheromone-binding domain of LuxR-like quorum-sensing transcription factors"/>
    <property type="match status" value="1"/>
</dbReference>
<feature type="domain" description="HTH luxR-type" evidence="4">
    <location>
        <begin position="148"/>
        <end position="205"/>
    </location>
</feature>
<sequence length="212" mass="23960">MAFREVKALSAADLFEESLEAISAIGSEGYFVMVNHSRKGPEFIQSSYPQEWQTEYDENSYHLKDPAFLWSLAKNGSRRWSEIKLPDPSGVMKKARRFGLIYGAIFSKGFLTKKSVFSVARDDRELTDDEISFLAGWFERYVTACNRKQAFSIKELDVLQCLANDMTVDEAADNLNISASAAKARLKTARDRYGVKTNSWLVASALRSNQID</sequence>
<dbReference type="InterPro" id="IPR036388">
    <property type="entry name" value="WH-like_DNA-bd_sf"/>
</dbReference>
<dbReference type="Gene3D" id="1.10.10.10">
    <property type="entry name" value="Winged helix-like DNA-binding domain superfamily/Winged helix DNA-binding domain"/>
    <property type="match status" value="1"/>
</dbReference>
<gene>
    <name evidence="5" type="ORF">ROA7745_02865</name>
</gene>
<evidence type="ECO:0000256" key="1">
    <source>
        <dbReference type="ARBA" id="ARBA00023015"/>
    </source>
</evidence>
<keyword evidence="3" id="KW-0804">Transcription</keyword>
<name>A0A1X7BTP6_9RHOB</name>
<dbReference type="Pfam" id="PF03472">
    <property type="entry name" value="Autoind_bind"/>
    <property type="match status" value="1"/>
</dbReference>
<dbReference type="EMBL" id="FWXB01000011">
    <property type="protein sequence ID" value="SMC13031.1"/>
    <property type="molecule type" value="Genomic_DNA"/>
</dbReference>
<dbReference type="GO" id="GO:0006355">
    <property type="term" value="P:regulation of DNA-templated transcription"/>
    <property type="evidence" value="ECO:0007669"/>
    <property type="project" value="InterPro"/>
</dbReference>
<dbReference type="InterPro" id="IPR036693">
    <property type="entry name" value="TF_LuxR_autoind-bd_dom_sf"/>
</dbReference>
<dbReference type="Proteomes" id="UP000193224">
    <property type="component" value="Unassembled WGS sequence"/>
</dbReference>
<dbReference type="SUPFAM" id="SSF46894">
    <property type="entry name" value="C-terminal effector domain of the bipartite response regulators"/>
    <property type="match status" value="1"/>
</dbReference>
<protein>
    <submittedName>
        <fullName evidence="5">Autoinducer binding domain protein</fullName>
    </submittedName>
</protein>
<evidence type="ECO:0000313" key="6">
    <source>
        <dbReference type="Proteomes" id="UP000193224"/>
    </source>
</evidence>
<keyword evidence="2" id="KW-0238">DNA-binding</keyword>
<evidence type="ECO:0000259" key="4">
    <source>
        <dbReference type="SMART" id="SM00421"/>
    </source>
</evidence>
<proteinExistence type="predicted"/>
<dbReference type="AlphaFoldDB" id="A0A1X7BTP6"/>
<keyword evidence="6" id="KW-1185">Reference proteome</keyword>
<organism evidence="5 6">
    <name type="scientific">Roseovarius aestuarii</name>
    <dbReference type="NCBI Taxonomy" id="475083"/>
    <lineage>
        <taxon>Bacteria</taxon>
        <taxon>Pseudomonadati</taxon>
        <taxon>Pseudomonadota</taxon>
        <taxon>Alphaproteobacteria</taxon>
        <taxon>Rhodobacterales</taxon>
        <taxon>Roseobacteraceae</taxon>
        <taxon>Roseovarius</taxon>
    </lineage>
</organism>
<dbReference type="GO" id="GO:0003677">
    <property type="term" value="F:DNA binding"/>
    <property type="evidence" value="ECO:0007669"/>
    <property type="project" value="UniProtKB-KW"/>
</dbReference>